<feature type="signal peptide" evidence="12">
    <location>
        <begin position="1"/>
        <end position="23"/>
    </location>
</feature>
<comment type="subcellular location">
    <subcellularLocation>
        <location evidence="11">Postsynaptic cell membrane</location>
        <topology evidence="11">Multi-pass membrane protein</topology>
    </subcellularLocation>
</comment>
<protein>
    <recommendedName>
        <fullName evidence="13">Neurotransmitter-gated ion-channel ligand-binding domain-containing protein</fullName>
    </recommendedName>
</protein>
<keyword evidence="9" id="KW-1071">Ligand-gated ion channel</keyword>
<keyword evidence="4" id="KW-0812">Transmembrane</keyword>
<comment type="caution">
    <text evidence="14">The sequence shown here is derived from an EMBL/GenBank/DDBJ whole genome shotgun (WGS) entry which is preliminary data.</text>
</comment>
<dbReference type="FunFam" id="2.70.170.10:FF:000016">
    <property type="entry name" value="Nicotinic acetylcholine receptor subunit"/>
    <property type="match status" value="1"/>
</dbReference>
<evidence type="ECO:0000256" key="4">
    <source>
        <dbReference type="ARBA" id="ARBA00022692"/>
    </source>
</evidence>
<keyword evidence="15" id="KW-1185">Reference proteome</keyword>
<organism evidence="14 15">
    <name type="scientific">Ramazzottius varieornatus</name>
    <name type="common">Water bear</name>
    <name type="synonym">Tardigrade</name>
    <dbReference type="NCBI Taxonomy" id="947166"/>
    <lineage>
        <taxon>Eukaryota</taxon>
        <taxon>Metazoa</taxon>
        <taxon>Ecdysozoa</taxon>
        <taxon>Tardigrada</taxon>
        <taxon>Eutardigrada</taxon>
        <taxon>Parachela</taxon>
        <taxon>Hypsibioidea</taxon>
        <taxon>Ramazzottiidae</taxon>
        <taxon>Ramazzottius</taxon>
    </lineage>
</organism>
<evidence type="ECO:0000313" key="14">
    <source>
        <dbReference type="EMBL" id="GAV03355.1"/>
    </source>
</evidence>
<dbReference type="InterPro" id="IPR006201">
    <property type="entry name" value="Neur_channel"/>
</dbReference>
<evidence type="ECO:0000256" key="7">
    <source>
        <dbReference type="ARBA" id="ARBA00023136"/>
    </source>
</evidence>
<dbReference type="PRINTS" id="PR00252">
    <property type="entry name" value="NRIONCHANNEL"/>
</dbReference>
<accession>A0A1D1VP49</accession>
<keyword evidence="3" id="KW-1003">Cell membrane</keyword>
<dbReference type="PRINTS" id="PR00254">
    <property type="entry name" value="NICOTINICR"/>
</dbReference>
<proteinExistence type="inferred from homology"/>
<sequence length="233" mass="26860">MGDHLRSMIVLLCFVGVPKNVVAQFSADYGEEIPFSYRLHSDIRDAYLDKRSSDEHRLLQYLMVNYEKAARPVVNASTAMTVKIGFVLTQIASVDERNQVLTVNVWLEQEWTDEVLVWDPAKFGGIEMIIVPSTKIWLPDIVLYNNADDYNKNLMPVNVVLQHTGNVFWSPPTKMRSTCKIDTTYFPFDDQKCLLKLGSWIYDGYQLDVVKRKDNVDMTDYMESGEWVIINTT</sequence>
<dbReference type="GO" id="GO:0022848">
    <property type="term" value="F:acetylcholine-gated monoatomic cation-selective channel activity"/>
    <property type="evidence" value="ECO:0007669"/>
    <property type="project" value="InterPro"/>
</dbReference>
<dbReference type="GO" id="GO:0004888">
    <property type="term" value="F:transmembrane signaling receptor activity"/>
    <property type="evidence" value="ECO:0007669"/>
    <property type="project" value="InterPro"/>
</dbReference>
<evidence type="ECO:0000259" key="13">
    <source>
        <dbReference type="Pfam" id="PF02931"/>
    </source>
</evidence>
<evidence type="ECO:0000256" key="11">
    <source>
        <dbReference type="ARBA" id="ARBA00034104"/>
    </source>
</evidence>
<keyword evidence="12" id="KW-0732">Signal</keyword>
<dbReference type="AlphaFoldDB" id="A0A1D1VP49"/>
<evidence type="ECO:0000256" key="10">
    <source>
        <dbReference type="ARBA" id="ARBA00023303"/>
    </source>
</evidence>
<keyword evidence="6" id="KW-0406">Ion transport</keyword>
<keyword evidence="7" id="KW-0472">Membrane</keyword>
<dbReference type="InterPro" id="IPR002394">
    <property type="entry name" value="Nicotinic_acetylcholine_rcpt"/>
</dbReference>
<dbReference type="Pfam" id="PF02931">
    <property type="entry name" value="Neur_chan_LBD"/>
    <property type="match status" value="1"/>
</dbReference>
<dbReference type="InterPro" id="IPR036734">
    <property type="entry name" value="Neur_chan_lig-bd_sf"/>
</dbReference>
<evidence type="ECO:0000256" key="9">
    <source>
        <dbReference type="ARBA" id="ARBA00023286"/>
    </source>
</evidence>
<gene>
    <name evidence="14" type="primary">RvY_13790</name>
    <name evidence="14" type="synonym">RvY_13790.2</name>
    <name evidence="14" type="ORF">RvY_13790-2</name>
</gene>
<evidence type="ECO:0000256" key="1">
    <source>
        <dbReference type="ARBA" id="ARBA00009237"/>
    </source>
</evidence>
<reference evidence="14 15" key="1">
    <citation type="journal article" date="2016" name="Nat. Commun.">
        <title>Extremotolerant tardigrade genome and improved radiotolerance of human cultured cells by tardigrade-unique protein.</title>
        <authorList>
            <person name="Hashimoto T."/>
            <person name="Horikawa D.D."/>
            <person name="Saito Y."/>
            <person name="Kuwahara H."/>
            <person name="Kozuka-Hata H."/>
            <person name="Shin-I T."/>
            <person name="Minakuchi Y."/>
            <person name="Ohishi K."/>
            <person name="Motoyama A."/>
            <person name="Aizu T."/>
            <person name="Enomoto A."/>
            <person name="Kondo K."/>
            <person name="Tanaka S."/>
            <person name="Hara Y."/>
            <person name="Koshikawa S."/>
            <person name="Sagara H."/>
            <person name="Miura T."/>
            <person name="Yokobori S."/>
            <person name="Miyagawa K."/>
            <person name="Suzuki Y."/>
            <person name="Kubo T."/>
            <person name="Oyama M."/>
            <person name="Kohara Y."/>
            <person name="Fujiyama A."/>
            <person name="Arakawa K."/>
            <person name="Katayama T."/>
            <person name="Toyoda A."/>
            <person name="Kunieda T."/>
        </authorList>
    </citation>
    <scope>NUCLEOTIDE SEQUENCE [LARGE SCALE GENOMIC DNA]</scope>
    <source>
        <strain evidence="14 15">YOKOZUNA-1</strain>
    </source>
</reference>
<dbReference type="Proteomes" id="UP000186922">
    <property type="component" value="Unassembled WGS sequence"/>
</dbReference>
<evidence type="ECO:0000256" key="3">
    <source>
        <dbReference type="ARBA" id="ARBA00022475"/>
    </source>
</evidence>
<dbReference type="SUPFAM" id="SSF63712">
    <property type="entry name" value="Nicotinic receptor ligand binding domain-like"/>
    <property type="match status" value="1"/>
</dbReference>
<keyword evidence="8" id="KW-0675">Receptor</keyword>
<name>A0A1D1VP49_RAMVA</name>
<evidence type="ECO:0000256" key="6">
    <source>
        <dbReference type="ARBA" id="ARBA00023065"/>
    </source>
</evidence>
<feature type="chain" id="PRO_5008898669" description="Neurotransmitter-gated ion-channel ligand-binding domain-containing protein" evidence="12">
    <location>
        <begin position="24"/>
        <end position="233"/>
    </location>
</feature>
<evidence type="ECO:0000313" key="15">
    <source>
        <dbReference type="Proteomes" id="UP000186922"/>
    </source>
</evidence>
<evidence type="ECO:0000256" key="12">
    <source>
        <dbReference type="SAM" id="SignalP"/>
    </source>
</evidence>
<dbReference type="OrthoDB" id="5975154at2759"/>
<feature type="domain" description="Neurotransmitter-gated ion-channel ligand-binding" evidence="13">
    <location>
        <begin position="55"/>
        <end position="231"/>
    </location>
</feature>
<evidence type="ECO:0000256" key="2">
    <source>
        <dbReference type="ARBA" id="ARBA00022448"/>
    </source>
</evidence>
<dbReference type="PANTHER" id="PTHR18945">
    <property type="entry name" value="NEUROTRANSMITTER GATED ION CHANNEL"/>
    <property type="match status" value="1"/>
</dbReference>
<dbReference type="STRING" id="947166.A0A1D1VP49"/>
<keyword evidence="10" id="KW-0407">Ion channel</keyword>
<keyword evidence="5" id="KW-0770">Synapse</keyword>
<dbReference type="EMBL" id="BDGG01000009">
    <property type="protein sequence ID" value="GAV03355.1"/>
    <property type="molecule type" value="Genomic_DNA"/>
</dbReference>
<comment type="similarity">
    <text evidence="1">Belongs to the ligand-gated ion channel (TC 1.A.9) family. Acetylcholine receptor (TC 1.A.9.1) subfamily.</text>
</comment>
<evidence type="ECO:0000256" key="5">
    <source>
        <dbReference type="ARBA" id="ARBA00023018"/>
    </source>
</evidence>
<keyword evidence="2" id="KW-0813">Transport</keyword>
<evidence type="ECO:0000256" key="8">
    <source>
        <dbReference type="ARBA" id="ARBA00023170"/>
    </source>
</evidence>
<dbReference type="CDD" id="cd18997">
    <property type="entry name" value="LGIC_ECD_nAChR"/>
    <property type="match status" value="1"/>
</dbReference>
<dbReference type="GO" id="GO:0045211">
    <property type="term" value="C:postsynaptic membrane"/>
    <property type="evidence" value="ECO:0007669"/>
    <property type="project" value="UniProtKB-SubCell"/>
</dbReference>
<dbReference type="InterPro" id="IPR006202">
    <property type="entry name" value="Neur_chan_lig-bd"/>
</dbReference>
<dbReference type="Gene3D" id="2.70.170.10">
    <property type="entry name" value="Neurotransmitter-gated ion-channel ligand-binding domain"/>
    <property type="match status" value="1"/>
</dbReference>